<evidence type="ECO:0000259" key="3">
    <source>
        <dbReference type="PROSITE" id="PS50801"/>
    </source>
</evidence>
<organism evidence="4 5">
    <name type="scientific">Nocardiopsis gilva YIM 90087</name>
    <dbReference type="NCBI Taxonomy" id="1235441"/>
    <lineage>
        <taxon>Bacteria</taxon>
        <taxon>Bacillati</taxon>
        <taxon>Actinomycetota</taxon>
        <taxon>Actinomycetes</taxon>
        <taxon>Streptosporangiales</taxon>
        <taxon>Nocardiopsidaceae</taxon>
        <taxon>Nocardiopsis</taxon>
    </lineage>
</organism>
<keyword evidence="5" id="KW-1185">Reference proteome</keyword>
<dbReference type="NCBIfam" id="TIGR00377">
    <property type="entry name" value="ant_ant_sig"/>
    <property type="match status" value="1"/>
</dbReference>
<dbReference type="InterPro" id="IPR002645">
    <property type="entry name" value="STAS_dom"/>
</dbReference>
<dbReference type="AlphaFoldDB" id="A0A223SCD5"/>
<sequence length="111" mass="12194">MGSLMCPLDVAIMRWESSTLVRVTGELDLSNITSLERRLAEAEQSPGSTLVIDLTGLDFIDSTGLHSLARLHQRRRRTGGGVTVMTGARIGRIFHVIGLDQVLDVRCEECD</sequence>
<dbReference type="SUPFAM" id="SSF52091">
    <property type="entry name" value="SpoIIaa-like"/>
    <property type="match status" value="1"/>
</dbReference>
<evidence type="ECO:0000256" key="2">
    <source>
        <dbReference type="RuleBase" id="RU003749"/>
    </source>
</evidence>
<protein>
    <recommendedName>
        <fullName evidence="2">Anti-sigma factor antagonist</fullName>
    </recommendedName>
</protein>
<gene>
    <name evidence="4" type="ORF">CDO52_26180</name>
</gene>
<evidence type="ECO:0000256" key="1">
    <source>
        <dbReference type="ARBA" id="ARBA00009013"/>
    </source>
</evidence>
<name>A0A223SCD5_9ACTN</name>
<dbReference type="InterPro" id="IPR036513">
    <property type="entry name" value="STAS_dom_sf"/>
</dbReference>
<accession>A0A223SCD5</accession>
<dbReference type="EMBL" id="CP022753">
    <property type="protein sequence ID" value="ASU85824.1"/>
    <property type="molecule type" value="Genomic_DNA"/>
</dbReference>
<reference evidence="4 5" key="1">
    <citation type="submission" date="2017-08" db="EMBL/GenBank/DDBJ databases">
        <title>The complete genome sequence of Nocardiopsis gilva YIM 90087.</title>
        <authorList>
            <person name="Yin M."/>
            <person name="Tang S."/>
        </authorList>
    </citation>
    <scope>NUCLEOTIDE SEQUENCE [LARGE SCALE GENOMIC DNA]</scope>
    <source>
        <strain evidence="4 5">YIM 90087</strain>
    </source>
</reference>
<dbReference type="KEGG" id="ngv:CDO52_26180"/>
<feature type="domain" description="STAS" evidence="3">
    <location>
        <begin position="8"/>
        <end position="111"/>
    </location>
</feature>
<dbReference type="CDD" id="cd07043">
    <property type="entry name" value="STAS_anti-anti-sigma_factors"/>
    <property type="match status" value="1"/>
</dbReference>
<evidence type="ECO:0000313" key="4">
    <source>
        <dbReference type="EMBL" id="ASU85824.1"/>
    </source>
</evidence>
<proteinExistence type="inferred from homology"/>
<dbReference type="Gene3D" id="3.30.750.24">
    <property type="entry name" value="STAS domain"/>
    <property type="match status" value="1"/>
</dbReference>
<dbReference type="PROSITE" id="PS50801">
    <property type="entry name" value="STAS"/>
    <property type="match status" value="1"/>
</dbReference>
<comment type="similarity">
    <text evidence="1 2">Belongs to the anti-sigma-factor antagonist family.</text>
</comment>
<dbReference type="PANTHER" id="PTHR33495:SF2">
    <property type="entry name" value="ANTI-SIGMA FACTOR ANTAGONIST TM_1081-RELATED"/>
    <property type="match status" value="1"/>
</dbReference>
<dbReference type="InterPro" id="IPR003658">
    <property type="entry name" value="Anti-sigma_ant"/>
</dbReference>
<dbReference type="Proteomes" id="UP000215005">
    <property type="component" value="Chromosome"/>
</dbReference>
<dbReference type="Pfam" id="PF01740">
    <property type="entry name" value="STAS"/>
    <property type="match status" value="1"/>
</dbReference>
<dbReference type="GO" id="GO:0043856">
    <property type="term" value="F:anti-sigma factor antagonist activity"/>
    <property type="evidence" value="ECO:0007669"/>
    <property type="project" value="InterPro"/>
</dbReference>
<evidence type="ECO:0000313" key="5">
    <source>
        <dbReference type="Proteomes" id="UP000215005"/>
    </source>
</evidence>
<dbReference type="PANTHER" id="PTHR33495">
    <property type="entry name" value="ANTI-SIGMA FACTOR ANTAGONIST TM_1081-RELATED-RELATED"/>
    <property type="match status" value="1"/>
</dbReference>